<dbReference type="SUPFAM" id="SSF56601">
    <property type="entry name" value="beta-lactamase/transpeptidase-like"/>
    <property type="match status" value="1"/>
</dbReference>
<evidence type="ECO:0000256" key="2">
    <source>
        <dbReference type="SAM" id="SignalP"/>
    </source>
</evidence>
<dbReference type="AlphaFoldDB" id="A0A7G9R2L9"/>
<feature type="chain" id="PRO_5028805114" description="Beta-lactamase class A catalytic domain-containing protein" evidence="2">
    <location>
        <begin position="22"/>
        <end position="315"/>
    </location>
</feature>
<keyword evidence="2" id="KW-0732">Signal</keyword>
<dbReference type="RefSeq" id="WP_166104554.1">
    <property type="nucleotide sequence ID" value="NZ_BMMY01000004.1"/>
</dbReference>
<dbReference type="Proteomes" id="UP000515976">
    <property type="component" value="Chromosome"/>
</dbReference>
<accession>A0A7G9R2L9</accession>
<dbReference type="EMBL" id="CP060712">
    <property type="protein sequence ID" value="QNN49844.1"/>
    <property type="molecule type" value="Genomic_DNA"/>
</dbReference>
<feature type="region of interest" description="Disordered" evidence="1">
    <location>
        <begin position="23"/>
        <end position="99"/>
    </location>
</feature>
<evidence type="ECO:0000313" key="4">
    <source>
        <dbReference type="EMBL" id="QNN49844.1"/>
    </source>
</evidence>
<proteinExistence type="predicted"/>
<dbReference type="KEGG" id="pei:H9L10_01765"/>
<dbReference type="GO" id="GO:0030655">
    <property type="term" value="P:beta-lactam antibiotic catabolic process"/>
    <property type="evidence" value="ECO:0007669"/>
    <property type="project" value="InterPro"/>
</dbReference>
<dbReference type="Pfam" id="PF13354">
    <property type="entry name" value="Beta-lactamase2"/>
    <property type="match status" value="1"/>
</dbReference>
<dbReference type="InterPro" id="IPR045155">
    <property type="entry name" value="Beta-lactam_cat"/>
</dbReference>
<evidence type="ECO:0000256" key="1">
    <source>
        <dbReference type="SAM" id="MobiDB-lite"/>
    </source>
</evidence>
<dbReference type="InterPro" id="IPR012338">
    <property type="entry name" value="Beta-lactam/transpept-like"/>
</dbReference>
<dbReference type="GO" id="GO:0008800">
    <property type="term" value="F:beta-lactamase activity"/>
    <property type="evidence" value="ECO:0007669"/>
    <property type="project" value="InterPro"/>
</dbReference>
<feature type="signal peptide" evidence="2">
    <location>
        <begin position="1"/>
        <end position="21"/>
    </location>
</feature>
<sequence>MRRLLLLFPLLLAALAGGCGSTGVPVAPSPSEPSGPASGAPRTAPTPSPRVGAGAEDLVSAVPVPSEEPAPSVAKEAPAPVDTVVPDAGDGELTSLEGDTRNQIVWAPLANPSAVSLEGSVSRYQAWSTSKVLVVAAYLDTVVDGDPARIPDTERAWIQAALTRSDGDAVVAVRGRIPGSPGAAITAVLRSVGDVTTVAPDLSQGTMWWSPREQVRFMAALANGQVVSPAASAWLLAQMQPIPQHRWGLGRIGASAFKGGWLTSTSETRQMGIVGGYAVAIITVGEGPAVVQTDGDWAHVQQMDRLAGLLARRLG</sequence>
<organism evidence="4 5">
    <name type="scientific">Phycicoccus endophyticus</name>
    <dbReference type="NCBI Taxonomy" id="1690220"/>
    <lineage>
        <taxon>Bacteria</taxon>
        <taxon>Bacillati</taxon>
        <taxon>Actinomycetota</taxon>
        <taxon>Actinomycetes</taxon>
        <taxon>Micrococcales</taxon>
        <taxon>Intrasporangiaceae</taxon>
        <taxon>Phycicoccus</taxon>
    </lineage>
</organism>
<evidence type="ECO:0000313" key="5">
    <source>
        <dbReference type="Proteomes" id="UP000515976"/>
    </source>
</evidence>
<dbReference type="PROSITE" id="PS51257">
    <property type="entry name" value="PROKAR_LIPOPROTEIN"/>
    <property type="match status" value="1"/>
</dbReference>
<evidence type="ECO:0000259" key="3">
    <source>
        <dbReference type="Pfam" id="PF13354"/>
    </source>
</evidence>
<gene>
    <name evidence="4" type="ORF">H9L10_01765</name>
</gene>
<keyword evidence="5" id="KW-1185">Reference proteome</keyword>
<protein>
    <recommendedName>
        <fullName evidence="3">Beta-lactamase class A catalytic domain-containing protein</fullName>
    </recommendedName>
</protein>
<dbReference type="Gene3D" id="3.40.710.10">
    <property type="entry name" value="DD-peptidase/beta-lactamase superfamily"/>
    <property type="match status" value="1"/>
</dbReference>
<feature type="domain" description="Beta-lactamase class A catalytic" evidence="3">
    <location>
        <begin position="160"/>
        <end position="240"/>
    </location>
</feature>
<name>A0A7G9R2L9_9MICO</name>
<feature type="compositionally biased region" description="Low complexity" evidence="1">
    <location>
        <begin position="59"/>
        <end position="74"/>
    </location>
</feature>
<reference evidence="4 5" key="1">
    <citation type="submission" date="2020-08" db="EMBL/GenBank/DDBJ databases">
        <title>Genome sequence of Phycicoccus endophyticus JCM 31784T.</title>
        <authorList>
            <person name="Hyun D.-W."/>
            <person name="Bae J.-W."/>
        </authorList>
    </citation>
    <scope>NUCLEOTIDE SEQUENCE [LARGE SCALE GENOMIC DNA]</scope>
    <source>
        <strain evidence="4 5">JCM 31784</strain>
    </source>
</reference>